<dbReference type="GO" id="GO:0006782">
    <property type="term" value="P:protoporphyrinogen IX biosynthetic process"/>
    <property type="evidence" value="ECO:0007669"/>
    <property type="project" value="UniProtKB-UniRule"/>
</dbReference>
<dbReference type="InterPro" id="IPR003754">
    <property type="entry name" value="4pyrrol_synth_uPrphyn_synth"/>
</dbReference>
<evidence type="ECO:0000256" key="1">
    <source>
        <dbReference type="ARBA" id="ARBA00004772"/>
    </source>
</evidence>
<dbReference type="PANTHER" id="PTHR38042">
    <property type="entry name" value="UROPORPHYRINOGEN-III SYNTHASE, CHLOROPLASTIC"/>
    <property type="match status" value="1"/>
</dbReference>
<organism evidence="11 12">
    <name type="scientific">Candidatus Neomicrothrix parvicella RN1</name>
    <dbReference type="NCBI Taxonomy" id="1229780"/>
    <lineage>
        <taxon>Bacteria</taxon>
        <taxon>Bacillati</taxon>
        <taxon>Actinomycetota</taxon>
        <taxon>Acidimicrobiia</taxon>
        <taxon>Acidimicrobiales</taxon>
        <taxon>Microthrixaceae</taxon>
        <taxon>Candidatus Neomicrothrix</taxon>
    </lineage>
</organism>
<dbReference type="UniPathway" id="UPA00251">
    <property type="reaction ID" value="UER00320"/>
</dbReference>
<gene>
    <name evidence="11" type="ORF">BN381_60041</name>
</gene>
<dbReference type="Pfam" id="PF02602">
    <property type="entry name" value="HEM4"/>
    <property type="match status" value="1"/>
</dbReference>
<evidence type="ECO:0000256" key="2">
    <source>
        <dbReference type="ARBA" id="ARBA00008133"/>
    </source>
</evidence>
<dbReference type="Proteomes" id="UP000018291">
    <property type="component" value="Unassembled WGS sequence"/>
</dbReference>
<comment type="function">
    <text evidence="6 9">Catalyzes cyclization of the linear tetrapyrrole, hydroxymethylbilane, to the macrocyclic uroporphyrinogen III.</text>
</comment>
<dbReference type="AlphaFoldDB" id="R4Z769"/>
<keyword evidence="5 9" id="KW-0627">Porphyrin biosynthesis</keyword>
<dbReference type="HOGENOM" id="CLU_011276_9_5_11"/>
<dbReference type="Gene3D" id="3.40.50.10090">
    <property type="match status" value="2"/>
</dbReference>
<evidence type="ECO:0000256" key="8">
    <source>
        <dbReference type="ARBA" id="ARBA00048617"/>
    </source>
</evidence>
<dbReference type="STRING" id="1229780.BN381_60041"/>
<dbReference type="GO" id="GO:0004852">
    <property type="term" value="F:uroporphyrinogen-III synthase activity"/>
    <property type="evidence" value="ECO:0007669"/>
    <property type="project" value="UniProtKB-UniRule"/>
</dbReference>
<evidence type="ECO:0000313" key="12">
    <source>
        <dbReference type="Proteomes" id="UP000018291"/>
    </source>
</evidence>
<dbReference type="InterPro" id="IPR036108">
    <property type="entry name" value="4pyrrol_syn_uPrphyn_synt_sf"/>
</dbReference>
<dbReference type="CDD" id="cd06578">
    <property type="entry name" value="HemD"/>
    <property type="match status" value="1"/>
</dbReference>
<protein>
    <recommendedName>
        <fullName evidence="7 9">Uroporphyrinogen-III synthase</fullName>
        <ecNumber evidence="3 9">4.2.1.75</ecNumber>
    </recommendedName>
</protein>
<evidence type="ECO:0000256" key="9">
    <source>
        <dbReference type="RuleBase" id="RU366031"/>
    </source>
</evidence>
<comment type="pathway">
    <text evidence="1 9">Porphyrin-containing compound metabolism; protoporphyrin-IX biosynthesis; coproporphyrinogen-III from 5-aminolevulinate: step 3/4.</text>
</comment>
<evidence type="ECO:0000256" key="5">
    <source>
        <dbReference type="ARBA" id="ARBA00023244"/>
    </source>
</evidence>
<keyword evidence="12" id="KW-1185">Reference proteome</keyword>
<dbReference type="EMBL" id="CANL01000056">
    <property type="protein sequence ID" value="CCM65137.1"/>
    <property type="molecule type" value="Genomic_DNA"/>
</dbReference>
<proteinExistence type="inferred from homology"/>
<comment type="similarity">
    <text evidence="2 9">Belongs to the uroporphyrinogen-III synthase family.</text>
</comment>
<accession>R4Z769</accession>
<name>R4Z769_9ACTN</name>
<evidence type="ECO:0000259" key="10">
    <source>
        <dbReference type="Pfam" id="PF02602"/>
    </source>
</evidence>
<dbReference type="OrthoDB" id="9815856at2"/>
<dbReference type="RefSeq" id="WP_012229614.1">
    <property type="nucleotide sequence ID" value="NZ_HG422565.1"/>
</dbReference>
<dbReference type="InterPro" id="IPR039793">
    <property type="entry name" value="UROS/Hem4"/>
</dbReference>
<comment type="catalytic activity">
    <reaction evidence="8 9">
        <text>hydroxymethylbilane = uroporphyrinogen III + H2O</text>
        <dbReference type="Rhea" id="RHEA:18965"/>
        <dbReference type="ChEBI" id="CHEBI:15377"/>
        <dbReference type="ChEBI" id="CHEBI:57308"/>
        <dbReference type="ChEBI" id="CHEBI:57845"/>
        <dbReference type="EC" id="4.2.1.75"/>
    </reaction>
</comment>
<evidence type="ECO:0000256" key="6">
    <source>
        <dbReference type="ARBA" id="ARBA00037589"/>
    </source>
</evidence>
<feature type="domain" description="Tetrapyrrole biosynthesis uroporphyrinogen III synthase" evidence="10">
    <location>
        <begin position="25"/>
        <end position="246"/>
    </location>
</feature>
<dbReference type="GO" id="GO:0006780">
    <property type="term" value="P:uroporphyrinogen III biosynthetic process"/>
    <property type="evidence" value="ECO:0007669"/>
    <property type="project" value="UniProtKB-UniRule"/>
</dbReference>
<dbReference type="eggNOG" id="COG1587">
    <property type="taxonomic scope" value="Bacteria"/>
</dbReference>
<dbReference type="PANTHER" id="PTHR38042:SF1">
    <property type="entry name" value="UROPORPHYRINOGEN-III SYNTHASE, CHLOROPLASTIC"/>
    <property type="match status" value="1"/>
</dbReference>
<keyword evidence="4 9" id="KW-0456">Lyase</keyword>
<evidence type="ECO:0000256" key="4">
    <source>
        <dbReference type="ARBA" id="ARBA00023239"/>
    </source>
</evidence>
<evidence type="ECO:0000313" key="11">
    <source>
        <dbReference type="EMBL" id="CCM65137.1"/>
    </source>
</evidence>
<sequence>MTQPKRPLDGRTVVVTRAEAQSGPLIERLESLGACTLAAPCIATEPPADGGAALRAAVGRLGDYASVVLTSPNGARALVAACKSVEVDRSDLDACTFAAVGPGTAEVLCEADIVVDLVPEDHVGEGLLAELGDPQFAGAKVLIVRAEVARNVLPQGLTERGWEVDVVPAYRTVTPPPNPELAGRVGRADAITFTSSSTVTGFLSRFGGKAVPRLVVCIGPIAADTARRAGFTVDAVARPHSLDGLVSALIGLLVAPADVG</sequence>
<evidence type="ECO:0000256" key="7">
    <source>
        <dbReference type="ARBA" id="ARBA00040167"/>
    </source>
</evidence>
<dbReference type="SUPFAM" id="SSF69618">
    <property type="entry name" value="HemD-like"/>
    <property type="match status" value="1"/>
</dbReference>
<dbReference type="EC" id="4.2.1.75" evidence="3 9"/>
<reference evidence="11 12" key="1">
    <citation type="journal article" date="2013" name="ISME J.">
        <title>Metabolic model for the filamentous 'Candidatus Microthrix parvicella' based on genomic and metagenomic analyses.</title>
        <authorList>
            <person name="Jon McIlroy S."/>
            <person name="Kristiansen R."/>
            <person name="Albertsen M."/>
            <person name="Michael Karst S."/>
            <person name="Rossetti S."/>
            <person name="Lund Nielsen J."/>
            <person name="Tandoi V."/>
            <person name="James Seviour R."/>
            <person name="Nielsen P.H."/>
        </authorList>
    </citation>
    <scope>NUCLEOTIDE SEQUENCE [LARGE SCALE GENOMIC DNA]</scope>
    <source>
        <strain evidence="11 12">RN1</strain>
    </source>
</reference>
<evidence type="ECO:0000256" key="3">
    <source>
        <dbReference type="ARBA" id="ARBA00013109"/>
    </source>
</evidence>
<comment type="caution">
    <text evidence="11">The sequence shown here is derived from an EMBL/GenBank/DDBJ whole genome shotgun (WGS) entry which is preliminary data.</text>
</comment>